<gene>
    <name evidence="1" type="ORF">AFIC_003017</name>
</gene>
<sequence>MTNSNRKYERLYLSTDTDDVRVQIHAIVDKGHYVERPSEYQLKIGAVNYYPHTGTITIDRSRRYPLKGIDALLELLEKQRSRFVTL</sequence>
<proteinExistence type="predicted"/>
<reference evidence="1 2" key="1">
    <citation type="submission" date="2022-11" db="EMBL/GenBank/DDBJ databases">
        <authorList>
            <person name="Siebert D."/>
            <person name="Busche T."/>
            <person name="Saydam E."/>
            <person name="Kalinowski J."/>
            <person name="Ruckert C."/>
            <person name="Blombach B."/>
        </authorList>
    </citation>
    <scope>NUCLEOTIDE SEQUENCE [LARGE SCALE GENOMIC DNA]</scope>
    <source>
        <strain evidence="1 2">DSM 1083</strain>
    </source>
</reference>
<dbReference type="RefSeq" id="WP_275247029.1">
    <property type="nucleotide sequence ID" value="NZ_BAABDX010000001.1"/>
</dbReference>
<accession>A0ABY8BN86</accession>
<evidence type="ECO:0000313" key="1">
    <source>
        <dbReference type="EMBL" id="WEF51428.1"/>
    </source>
</evidence>
<dbReference type="EMBL" id="CP113162">
    <property type="protein sequence ID" value="WEF51428.1"/>
    <property type="molecule type" value="Genomic_DNA"/>
</dbReference>
<keyword evidence="2" id="KW-1185">Reference proteome</keyword>
<protein>
    <submittedName>
        <fullName evidence="1">Uncharacterized protein</fullName>
    </submittedName>
</protein>
<evidence type="ECO:0000313" key="2">
    <source>
        <dbReference type="Proteomes" id="UP001213907"/>
    </source>
</evidence>
<organism evidence="1 2">
    <name type="scientific">Afipia carboxydohydrogena</name>
    <name type="common">Pseudomonas carboxydohydrogena</name>
    <dbReference type="NCBI Taxonomy" id="290"/>
    <lineage>
        <taxon>Bacteria</taxon>
        <taxon>Pseudomonadati</taxon>
        <taxon>Pseudomonadota</taxon>
        <taxon>Alphaproteobacteria</taxon>
        <taxon>Hyphomicrobiales</taxon>
        <taxon>Nitrobacteraceae</taxon>
        <taxon>Afipia</taxon>
    </lineage>
</organism>
<dbReference type="Proteomes" id="UP001213907">
    <property type="component" value="Chromosome"/>
</dbReference>
<name>A0ABY8BN86_AFICR</name>